<comment type="similarity">
    <text evidence="10">Belongs to the class-I aminoacyl-tRNA synthetase family. IleS type 2 subfamily.</text>
</comment>
<dbReference type="InterPro" id="IPR023586">
    <property type="entry name" value="Ile-tRNA-ligase_type2"/>
</dbReference>
<proteinExistence type="inferred from homology"/>
<dbReference type="CDD" id="cd00818">
    <property type="entry name" value="IleRS_core"/>
    <property type="match status" value="1"/>
</dbReference>
<feature type="domain" description="Methionyl/Valyl/Leucyl/Isoleucyl-tRNA synthetase anticodon-binding" evidence="12">
    <location>
        <begin position="732"/>
        <end position="885"/>
    </location>
</feature>
<dbReference type="GO" id="GO:0005737">
    <property type="term" value="C:cytoplasm"/>
    <property type="evidence" value="ECO:0007669"/>
    <property type="project" value="UniProtKB-SubCell"/>
</dbReference>
<keyword evidence="5 10" id="KW-0862">Zinc</keyword>
<dbReference type="Gene3D" id="3.30.720.200">
    <property type="match status" value="1"/>
</dbReference>
<organism evidence="13 14">
    <name type="scientific">Methanooceanicella nereidis</name>
    <dbReference type="NCBI Taxonomy" id="2052831"/>
    <lineage>
        <taxon>Archaea</taxon>
        <taxon>Methanobacteriati</taxon>
        <taxon>Methanobacteriota</taxon>
        <taxon>Stenosarchaea group</taxon>
        <taxon>Methanomicrobia</taxon>
        <taxon>Methanocellales</taxon>
        <taxon>Methanocellaceae</taxon>
        <taxon>Methanooceanicella</taxon>
    </lineage>
</organism>
<dbReference type="PANTHER" id="PTHR42780">
    <property type="entry name" value="SOLEUCYL-TRNA SYNTHETASE"/>
    <property type="match status" value="1"/>
</dbReference>
<dbReference type="GO" id="GO:0004822">
    <property type="term" value="F:isoleucine-tRNA ligase activity"/>
    <property type="evidence" value="ECO:0007669"/>
    <property type="project" value="UniProtKB-UniRule"/>
</dbReference>
<dbReference type="InterPro" id="IPR001412">
    <property type="entry name" value="aa-tRNA-synth_I_CS"/>
</dbReference>
<comment type="function">
    <text evidence="10">Catalyzes the attachment of isoleucine to tRNA(Ile). As IleRS can inadvertently accommodate and process structurally similar amino acids such as valine, to avoid such errors it has two additional distinct tRNA(Ile)-dependent editing activities. One activity is designated as 'pretransfer' editing and involves the hydrolysis of activated Val-AMP. The other activity is designated 'posttransfer' editing and involves deacylation of mischarged Val-tRNA(Ile).</text>
</comment>
<protein>
    <recommendedName>
        <fullName evidence="10">Isoleucine--tRNA ligase</fullName>
        <ecNumber evidence="10">6.1.1.5</ecNumber>
    </recommendedName>
    <alternativeName>
        <fullName evidence="10">Isoleucyl-tRNA synthetase</fullName>
        <shortName evidence="10">IleRS</shortName>
    </alternativeName>
</protein>
<dbReference type="InterPro" id="IPR009080">
    <property type="entry name" value="tRNAsynth_Ia_anticodon-bd"/>
</dbReference>
<accession>A0AAP2W8Q2</accession>
<dbReference type="HAMAP" id="MF_02003">
    <property type="entry name" value="Ile_tRNA_synth_type2"/>
    <property type="match status" value="1"/>
</dbReference>
<dbReference type="InterPro" id="IPR013155">
    <property type="entry name" value="M/V/L/I-tRNA-synth_anticd-bd"/>
</dbReference>
<dbReference type="RefSeq" id="WP_369424445.1">
    <property type="nucleotide sequence ID" value="NZ_PGCK01000015.1"/>
</dbReference>
<comment type="subunit">
    <text evidence="10">Monomer.</text>
</comment>
<dbReference type="PROSITE" id="PS00178">
    <property type="entry name" value="AA_TRNA_LIGASE_I"/>
    <property type="match status" value="1"/>
</dbReference>
<dbReference type="InterPro" id="IPR002300">
    <property type="entry name" value="aa-tRNA-synth_Ia"/>
</dbReference>
<feature type="short sequence motif" description="'KMSKS' region" evidence="10">
    <location>
        <begin position="644"/>
        <end position="648"/>
    </location>
</feature>
<keyword evidence="4 10" id="KW-0547">Nucleotide-binding</keyword>
<dbReference type="FunFam" id="1.10.730.10:FF:000033">
    <property type="entry name" value="Valine--tRNA ligase"/>
    <property type="match status" value="1"/>
</dbReference>
<dbReference type="InterPro" id="IPR033709">
    <property type="entry name" value="Anticodon_Ile_ABEc"/>
</dbReference>
<dbReference type="Gene3D" id="1.10.730.10">
    <property type="entry name" value="Isoleucyl-tRNA Synthetase, Domain 1"/>
    <property type="match status" value="1"/>
</dbReference>
<dbReference type="GO" id="GO:0000049">
    <property type="term" value="F:tRNA binding"/>
    <property type="evidence" value="ECO:0007669"/>
    <property type="project" value="InterPro"/>
</dbReference>
<evidence type="ECO:0000256" key="7">
    <source>
        <dbReference type="ARBA" id="ARBA00022917"/>
    </source>
</evidence>
<evidence type="ECO:0000256" key="8">
    <source>
        <dbReference type="ARBA" id="ARBA00023146"/>
    </source>
</evidence>
<reference evidence="13 14" key="1">
    <citation type="submission" date="2017-11" db="EMBL/GenBank/DDBJ databases">
        <title>Isolation and Characterization of Family Methanocellaceae Species from Potential Methane Hydrate Area Offshore Southwestern Taiwan.</title>
        <authorList>
            <person name="Zhang W.-L."/>
            <person name="Chen W.-C."/>
            <person name="Lai M.-C."/>
            <person name="Chen S.-C."/>
        </authorList>
    </citation>
    <scope>NUCLEOTIDE SEQUENCE [LARGE SCALE GENOMIC DNA]</scope>
    <source>
        <strain evidence="13 14">CWC-04</strain>
    </source>
</reference>
<comment type="subcellular location">
    <subcellularLocation>
        <location evidence="10">Cytoplasm</location>
    </subcellularLocation>
</comment>
<keyword evidence="1 10" id="KW-0963">Cytoplasm</keyword>
<dbReference type="CDD" id="cd07961">
    <property type="entry name" value="Anticodon_Ia_Ile_ABEc"/>
    <property type="match status" value="1"/>
</dbReference>
<dbReference type="GO" id="GO:0006428">
    <property type="term" value="P:isoleucyl-tRNA aminoacylation"/>
    <property type="evidence" value="ECO:0007669"/>
    <property type="project" value="UniProtKB-UniRule"/>
</dbReference>
<dbReference type="PANTHER" id="PTHR42780:SF1">
    <property type="entry name" value="ISOLEUCINE--TRNA LIGASE, CYTOPLASMIC"/>
    <property type="match status" value="1"/>
</dbReference>
<keyword evidence="2 10" id="KW-0436">Ligase</keyword>
<dbReference type="SUPFAM" id="SSF52374">
    <property type="entry name" value="Nucleotidylyl transferase"/>
    <property type="match status" value="1"/>
</dbReference>
<sequence>MIQEEKEQYNSKQIEAGIEEFWQSADAYNKTRALRKGNKRFFFVDGPPYTTGRIHLGTAWNKTIKDAVLRYRSMNGYDLMDRPGWDMHGLPIEVKVESILGFKNKKDIEEFGVARFTEECKKFAINNMHEMTTQFKRLGVWMNWDDPYMTLKNEYIEAAWWTIKQAHQKKLLERGLRNVNWCPRCETAIADSEVEYADKDDDSIYVKFPLKDGSGYLVIWTTTPWTIPSNMAVAAHKDFNYAFVHALPAPALEKASKEAGLDPETLMDKHSDGTPKPMRYSDKVARMKQAIGDARLGELYDEHGDKLIMMKDLIEGVMKLGRYADYHIIKEMSGEELEGTEYVHPLVDLIPYHKDVAHKVYLADFVVAENTGLVHVAPGHGYDDFELGLKKGIPAFCPVKQNGEYTKDVGAYSGLNVRDVNPRVIDDLRERKLLLGATKISHRYGHCWRCKTPIIYVTTDQWFIGVSKIKEEMLSEVKRVKWYPDWAGSARFYDWVSGARDWCVSRQRYWGIPIPIWKCENCGHLDVIGTKEELEHISGKSVPDLHRPFVDEISLECECGGKMRRVEDIFDVWFDSAVASWATLRFPERKDLMDWWPADFIVEGHDQTRGWFYSQLGAGMVGFGKAPYNGVCMHGFTLDEKGRKMSKSLGNVVAPEEVVDKFGADTLRLYVLSQNAPWEDLSFSWEECGNVHRTLNIFWNVYRFPLPYMVLDKFDPAKVTFDSVKDHLRVEDRWILSSLQAVIKTVDTHMAVYELHRATRAITTFILEDLSRWYVQLVRERTWVEAHDPDKLAAYRVLYDVLSTTVKLIAPFAPFMAERMYQNLVRCSDSSAPESVHMCDWPAVDASLLDEQLNKDMEIARKIVEACSNARQKAKRKLRWPVKKVVVSAETPDVVTAVKDLIGVIMEQTNSKSVIPLAPGEEYAELGVEVVPNPKVLGPAFKGAAGQVMAALKGVDGRKLKSAIEKEGRYLLETAAGEVEVTPDMVSFREIIPEHLALAEFTGGNVYVDVELTPELEAEGYTREVIRRIQDMRKEIKLNVDDRIKVDIKVEDDKVRGLVDSMREYTMNEVRANSFEFKPDGSVSGSLVKDWDVEGIPMKIGIEKV</sequence>
<dbReference type="EMBL" id="PGCK01000015">
    <property type="protein sequence ID" value="MCD1296246.1"/>
    <property type="molecule type" value="Genomic_DNA"/>
</dbReference>
<keyword evidence="3 10" id="KW-0479">Metal-binding</keyword>
<evidence type="ECO:0000259" key="11">
    <source>
        <dbReference type="Pfam" id="PF00133"/>
    </source>
</evidence>
<gene>
    <name evidence="10" type="primary">ileS</name>
    <name evidence="13" type="ORF">CUJ83_14685</name>
</gene>
<keyword evidence="8 10" id="KW-0030">Aminoacyl-tRNA synthetase</keyword>
<dbReference type="Gene3D" id="3.40.50.620">
    <property type="entry name" value="HUPs"/>
    <property type="match status" value="2"/>
</dbReference>
<dbReference type="SUPFAM" id="SSF50677">
    <property type="entry name" value="ValRS/IleRS/LeuRS editing domain"/>
    <property type="match status" value="1"/>
</dbReference>
<dbReference type="Gene3D" id="3.90.740.10">
    <property type="entry name" value="Valyl/Leucyl/Isoleucyl-tRNA synthetase, editing domain"/>
    <property type="match status" value="1"/>
</dbReference>
<evidence type="ECO:0000256" key="3">
    <source>
        <dbReference type="ARBA" id="ARBA00022723"/>
    </source>
</evidence>
<dbReference type="InterPro" id="IPR014729">
    <property type="entry name" value="Rossmann-like_a/b/a_fold"/>
</dbReference>
<evidence type="ECO:0000259" key="12">
    <source>
        <dbReference type="Pfam" id="PF08264"/>
    </source>
</evidence>
<dbReference type="GO" id="GO:0005524">
    <property type="term" value="F:ATP binding"/>
    <property type="evidence" value="ECO:0007669"/>
    <property type="project" value="UniProtKB-UniRule"/>
</dbReference>
<feature type="short sequence motif" description="'HIGH' region" evidence="10">
    <location>
        <begin position="48"/>
        <end position="58"/>
    </location>
</feature>
<dbReference type="FunFam" id="3.40.50.620:FF:000286">
    <property type="entry name" value="Isoleucine--tRNA ligase"/>
    <property type="match status" value="1"/>
</dbReference>
<dbReference type="GO" id="GO:0002161">
    <property type="term" value="F:aminoacyl-tRNA deacylase activity"/>
    <property type="evidence" value="ECO:0007669"/>
    <property type="project" value="InterPro"/>
</dbReference>
<dbReference type="GO" id="GO:0008270">
    <property type="term" value="F:zinc ion binding"/>
    <property type="evidence" value="ECO:0007669"/>
    <property type="project" value="UniProtKB-UniRule"/>
</dbReference>
<dbReference type="InterPro" id="IPR009008">
    <property type="entry name" value="Val/Leu/Ile-tRNA-synth_edit"/>
</dbReference>
<dbReference type="EC" id="6.1.1.5" evidence="10"/>
<name>A0AAP2W8Q2_9EURY</name>
<dbReference type="Pfam" id="PF08264">
    <property type="entry name" value="Anticodon_1"/>
    <property type="match status" value="1"/>
</dbReference>
<evidence type="ECO:0000256" key="2">
    <source>
        <dbReference type="ARBA" id="ARBA00022598"/>
    </source>
</evidence>
<keyword evidence="7 10" id="KW-0648">Protein biosynthesis</keyword>
<comment type="domain">
    <text evidence="10">IleRS has two distinct active sites: one for aminoacylation and one for editing. The misactivated valine is translocated from the active site to the editing site, which sterically excludes the correctly activated isoleucine. The single editing site contains two valyl binding pockets, one specific for each substrate (Val-AMP or Val-tRNA(Ile)).</text>
</comment>
<evidence type="ECO:0000256" key="6">
    <source>
        <dbReference type="ARBA" id="ARBA00022840"/>
    </source>
</evidence>
<evidence type="ECO:0000313" key="13">
    <source>
        <dbReference type="EMBL" id="MCD1296246.1"/>
    </source>
</evidence>
<evidence type="ECO:0000256" key="9">
    <source>
        <dbReference type="ARBA" id="ARBA00048359"/>
    </source>
</evidence>
<evidence type="ECO:0000256" key="5">
    <source>
        <dbReference type="ARBA" id="ARBA00022833"/>
    </source>
</evidence>
<dbReference type="Proteomes" id="UP001320159">
    <property type="component" value="Unassembled WGS sequence"/>
</dbReference>
<feature type="domain" description="Aminoacyl-tRNA synthetase class Ia" evidence="11">
    <location>
        <begin position="19"/>
        <end position="680"/>
    </location>
</feature>
<evidence type="ECO:0000313" key="14">
    <source>
        <dbReference type="Proteomes" id="UP001320159"/>
    </source>
</evidence>
<evidence type="ECO:0000256" key="10">
    <source>
        <dbReference type="HAMAP-Rule" id="MF_02003"/>
    </source>
</evidence>
<dbReference type="InterPro" id="IPR002301">
    <property type="entry name" value="Ile-tRNA-ligase"/>
</dbReference>
<dbReference type="Pfam" id="PF00133">
    <property type="entry name" value="tRNA-synt_1"/>
    <property type="match status" value="1"/>
</dbReference>
<keyword evidence="14" id="KW-1185">Reference proteome</keyword>
<feature type="binding site" evidence="10">
    <location>
        <position position="647"/>
    </location>
    <ligand>
        <name>ATP</name>
        <dbReference type="ChEBI" id="CHEBI:30616"/>
    </ligand>
</feature>
<comment type="cofactor">
    <cofactor evidence="10">
        <name>Zn(2+)</name>
        <dbReference type="ChEBI" id="CHEBI:29105"/>
    </cofactor>
</comment>
<dbReference type="PRINTS" id="PR00984">
    <property type="entry name" value="TRNASYNTHILE"/>
</dbReference>
<comment type="catalytic activity">
    <reaction evidence="9 10">
        <text>tRNA(Ile) + L-isoleucine + ATP = L-isoleucyl-tRNA(Ile) + AMP + diphosphate</text>
        <dbReference type="Rhea" id="RHEA:11060"/>
        <dbReference type="Rhea" id="RHEA-COMP:9666"/>
        <dbReference type="Rhea" id="RHEA-COMP:9695"/>
        <dbReference type="ChEBI" id="CHEBI:30616"/>
        <dbReference type="ChEBI" id="CHEBI:33019"/>
        <dbReference type="ChEBI" id="CHEBI:58045"/>
        <dbReference type="ChEBI" id="CHEBI:78442"/>
        <dbReference type="ChEBI" id="CHEBI:78528"/>
        <dbReference type="ChEBI" id="CHEBI:456215"/>
        <dbReference type="EC" id="6.1.1.5"/>
    </reaction>
</comment>
<evidence type="ECO:0000256" key="1">
    <source>
        <dbReference type="ARBA" id="ARBA00022490"/>
    </source>
</evidence>
<dbReference type="Pfam" id="PF19302">
    <property type="entry name" value="DUF5915"/>
    <property type="match status" value="1"/>
</dbReference>
<evidence type="ECO:0000256" key="4">
    <source>
        <dbReference type="ARBA" id="ARBA00022741"/>
    </source>
</evidence>
<dbReference type="SUPFAM" id="SSF47323">
    <property type="entry name" value="Anticodon-binding domain of a subclass of class I aminoacyl-tRNA synthetases"/>
    <property type="match status" value="2"/>
</dbReference>
<comment type="caution">
    <text evidence="13">The sequence shown here is derived from an EMBL/GenBank/DDBJ whole genome shotgun (WGS) entry which is preliminary data.</text>
</comment>
<dbReference type="NCBIfam" id="TIGR00392">
    <property type="entry name" value="ileS"/>
    <property type="match status" value="1"/>
</dbReference>
<keyword evidence="6 10" id="KW-0067">ATP-binding</keyword>
<dbReference type="AlphaFoldDB" id="A0AAP2W8Q2"/>